<sequence>MKFNLLAALLWATLLSCQDLVVQEHIVGRYYLIATDSEEEQTLGYALGNGSFIGLVPGYVFAVAYNKKYIVVKQRPSYDDKGIVNYYTIECQYVDASHMKAVNSPPSTETVFNSNKAHLEAFGRLKFQDFSN</sequence>
<reference evidence="2 3" key="1">
    <citation type="submission" date="2022-04" db="EMBL/GenBank/DDBJ databases">
        <title>Spirosoma sp. strain RP8 genome sequencing and assembly.</title>
        <authorList>
            <person name="Jung Y."/>
        </authorList>
    </citation>
    <scope>NUCLEOTIDE SEQUENCE [LARGE SCALE GENOMIC DNA]</scope>
    <source>
        <strain evidence="2 3">RP8</strain>
    </source>
</reference>
<comment type="caution">
    <text evidence="2">The sequence shown here is derived from an EMBL/GenBank/DDBJ whole genome shotgun (WGS) entry which is preliminary data.</text>
</comment>
<name>A0ABT0HVH6_9BACT</name>
<evidence type="ECO:0000313" key="2">
    <source>
        <dbReference type="EMBL" id="MCK8495862.1"/>
    </source>
</evidence>
<dbReference type="RefSeq" id="WP_248480647.1">
    <property type="nucleotide sequence ID" value="NZ_JALPRF010000012.1"/>
</dbReference>
<evidence type="ECO:0000256" key="1">
    <source>
        <dbReference type="SAM" id="Phobius"/>
    </source>
</evidence>
<feature type="transmembrane region" description="Helical" evidence="1">
    <location>
        <begin position="43"/>
        <end position="65"/>
    </location>
</feature>
<organism evidence="2 3">
    <name type="scientific">Spirosoma liriopis</name>
    <dbReference type="NCBI Taxonomy" id="2937440"/>
    <lineage>
        <taxon>Bacteria</taxon>
        <taxon>Pseudomonadati</taxon>
        <taxon>Bacteroidota</taxon>
        <taxon>Cytophagia</taxon>
        <taxon>Cytophagales</taxon>
        <taxon>Cytophagaceae</taxon>
        <taxon>Spirosoma</taxon>
    </lineage>
</organism>
<gene>
    <name evidence="2" type="ORF">M0L20_28610</name>
</gene>
<protein>
    <submittedName>
        <fullName evidence="2">Uncharacterized protein</fullName>
    </submittedName>
</protein>
<accession>A0ABT0HVH6</accession>
<keyword evidence="3" id="KW-1185">Reference proteome</keyword>
<keyword evidence="1" id="KW-1133">Transmembrane helix</keyword>
<dbReference type="PROSITE" id="PS51257">
    <property type="entry name" value="PROKAR_LIPOPROTEIN"/>
    <property type="match status" value="1"/>
</dbReference>
<proteinExistence type="predicted"/>
<dbReference type="EMBL" id="JALPRF010000012">
    <property type="protein sequence ID" value="MCK8495862.1"/>
    <property type="molecule type" value="Genomic_DNA"/>
</dbReference>
<keyword evidence="1" id="KW-0472">Membrane</keyword>
<dbReference type="Proteomes" id="UP001202180">
    <property type="component" value="Unassembled WGS sequence"/>
</dbReference>
<keyword evidence="1" id="KW-0812">Transmembrane</keyword>
<evidence type="ECO:0000313" key="3">
    <source>
        <dbReference type="Proteomes" id="UP001202180"/>
    </source>
</evidence>